<reference evidence="2 3" key="1">
    <citation type="submission" date="2024-09" db="EMBL/GenBank/DDBJ databases">
        <authorList>
            <person name="Sun Q."/>
            <person name="Mori K."/>
        </authorList>
    </citation>
    <scope>NUCLEOTIDE SEQUENCE [LARGE SCALE GENOMIC DNA]</scope>
    <source>
        <strain evidence="2 3">CICC 11035S</strain>
    </source>
</reference>
<evidence type="ECO:0008006" key="4">
    <source>
        <dbReference type="Google" id="ProtNLM"/>
    </source>
</evidence>
<evidence type="ECO:0000313" key="3">
    <source>
        <dbReference type="Proteomes" id="UP001589858"/>
    </source>
</evidence>
<gene>
    <name evidence="2" type="ORF">ACFFF8_19275</name>
</gene>
<feature type="region of interest" description="Disordered" evidence="1">
    <location>
        <begin position="68"/>
        <end position="116"/>
    </location>
</feature>
<dbReference type="RefSeq" id="WP_267218533.1">
    <property type="nucleotide sequence ID" value="NZ_JAPCWC010000001.1"/>
</dbReference>
<name>A0ABV6SBU7_9SPHN</name>
<sequence length="207" mass="21691">MTAQTFDPSLLPPSSIQVPAKTLAKASLGAAAVAAVLLVTCVLPAEAGIDPTGIGGMLGIAGMATGEAQAETETTPASPAAGAARAVLPSRTSIERASAMRSDTMTITLPPHSGKEVKAHMKSGDSFVFEWKASGPLKVDMHGEHPDAAEGEFTSYWKERELAAAKGDFTAPFEGTHGWYWRNKGDTPVTVTVKTTGFYKDLFRPGE</sequence>
<accession>A0ABV6SBU7</accession>
<evidence type="ECO:0000256" key="1">
    <source>
        <dbReference type="SAM" id="MobiDB-lite"/>
    </source>
</evidence>
<protein>
    <recommendedName>
        <fullName evidence="4">Transmembrane anchor protein</fullName>
    </recommendedName>
</protein>
<dbReference type="Proteomes" id="UP001589858">
    <property type="component" value="Unassembled WGS sequence"/>
</dbReference>
<organism evidence="2 3">
    <name type="scientific">Novosphingobium clariflavum</name>
    <dbReference type="NCBI Taxonomy" id="2029884"/>
    <lineage>
        <taxon>Bacteria</taxon>
        <taxon>Pseudomonadati</taxon>
        <taxon>Pseudomonadota</taxon>
        <taxon>Alphaproteobacteria</taxon>
        <taxon>Sphingomonadales</taxon>
        <taxon>Sphingomonadaceae</taxon>
        <taxon>Novosphingobium</taxon>
    </lineage>
</organism>
<dbReference type="EMBL" id="JBHLTM010000075">
    <property type="protein sequence ID" value="MFC0686730.1"/>
    <property type="molecule type" value="Genomic_DNA"/>
</dbReference>
<proteinExistence type="predicted"/>
<comment type="caution">
    <text evidence="2">The sequence shown here is derived from an EMBL/GenBank/DDBJ whole genome shotgun (WGS) entry which is preliminary data.</text>
</comment>
<feature type="compositionally biased region" description="Low complexity" evidence="1">
    <location>
        <begin position="68"/>
        <end position="86"/>
    </location>
</feature>
<evidence type="ECO:0000313" key="2">
    <source>
        <dbReference type="EMBL" id="MFC0686730.1"/>
    </source>
</evidence>
<keyword evidence="3" id="KW-1185">Reference proteome</keyword>